<gene>
    <name evidence="7" type="ORF">GBAR_LOCUS27264</name>
</gene>
<dbReference type="GO" id="GO:0006412">
    <property type="term" value="P:translation"/>
    <property type="evidence" value="ECO:0007669"/>
    <property type="project" value="InterPro"/>
</dbReference>
<dbReference type="InterPro" id="IPR023803">
    <property type="entry name" value="Ribosomal_bS16_dom_sf"/>
</dbReference>
<comment type="similarity">
    <text evidence="1">Belongs to the bacterial ribosomal protein bS16 family.</text>
</comment>
<dbReference type="GO" id="GO:0005840">
    <property type="term" value="C:ribosome"/>
    <property type="evidence" value="ECO:0007669"/>
    <property type="project" value="UniProtKB-KW"/>
</dbReference>
<feature type="compositionally biased region" description="Low complexity" evidence="6">
    <location>
        <begin position="51"/>
        <end position="61"/>
    </location>
</feature>
<organism evidence="7 8">
    <name type="scientific">Geodia barretti</name>
    <name type="common">Barrett's horny sponge</name>
    <dbReference type="NCBI Taxonomy" id="519541"/>
    <lineage>
        <taxon>Eukaryota</taxon>
        <taxon>Metazoa</taxon>
        <taxon>Porifera</taxon>
        <taxon>Demospongiae</taxon>
        <taxon>Heteroscleromorpha</taxon>
        <taxon>Tetractinellida</taxon>
        <taxon>Astrophorina</taxon>
        <taxon>Geodiidae</taxon>
        <taxon>Geodia</taxon>
    </lineage>
</organism>
<evidence type="ECO:0000313" key="7">
    <source>
        <dbReference type="EMBL" id="CAI8049517.1"/>
    </source>
</evidence>
<comment type="caution">
    <text evidence="7">The sequence shown here is derived from an EMBL/GenBank/DDBJ whole genome shotgun (WGS) entry which is preliminary data.</text>
</comment>
<sequence>MEVIGHYNPTSEPETIELDRQRLQHWLDRGAQLTDTVRTLVARHPEAAVDNADAAAVEAPPAAEPPPTAEAAATAERDCPKNRRPLQSRRPPPRRPPRVSLRHATGPRRRWRRREPRRATSSRLWRARSWSIPRRLSSQSRAAGRDARHTDHRRR</sequence>
<dbReference type="EMBL" id="CASHTH010003799">
    <property type="protein sequence ID" value="CAI8049517.1"/>
    <property type="molecule type" value="Genomic_DNA"/>
</dbReference>
<keyword evidence="2 7" id="KW-0689">Ribosomal protein</keyword>
<evidence type="ECO:0000256" key="2">
    <source>
        <dbReference type="ARBA" id="ARBA00022980"/>
    </source>
</evidence>
<protein>
    <recommendedName>
        <fullName evidence="4">Small ribosomal subunit protein bS16m</fullName>
    </recommendedName>
    <alternativeName>
        <fullName evidence="5">28S ribosomal protein S16, mitochondrial</fullName>
    </alternativeName>
</protein>
<dbReference type="GO" id="GO:0003735">
    <property type="term" value="F:structural constituent of ribosome"/>
    <property type="evidence" value="ECO:0007669"/>
    <property type="project" value="InterPro"/>
</dbReference>
<dbReference type="Proteomes" id="UP001174909">
    <property type="component" value="Unassembled WGS sequence"/>
</dbReference>
<evidence type="ECO:0000256" key="4">
    <source>
        <dbReference type="ARBA" id="ARBA00035263"/>
    </source>
</evidence>
<evidence type="ECO:0000256" key="5">
    <source>
        <dbReference type="ARBA" id="ARBA00035438"/>
    </source>
</evidence>
<proteinExistence type="inferred from homology"/>
<evidence type="ECO:0000256" key="6">
    <source>
        <dbReference type="SAM" id="MobiDB-lite"/>
    </source>
</evidence>
<evidence type="ECO:0000256" key="1">
    <source>
        <dbReference type="ARBA" id="ARBA00006668"/>
    </source>
</evidence>
<name>A0AA35TKC4_GEOBA</name>
<reference evidence="7" key="1">
    <citation type="submission" date="2023-03" db="EMBL/GenBank/DDBJ databases">
        <authorList>
            <person name="Steffen K."/>
            <person name="Cardenas P."/>
        </authorList>
    </citation>
    <scope>NUCLEOTIDE SEQUENCE</scope>
</reference>
<dbReference type="SUPFAM" id="SSF54565">
    <property type="entry name" value="Ribosomal protein S16"/>
    <property type="match status" value="1"/>
</dbReference>
<dbReference type="Pfam" id="PF00886">
    <property type="entry name" value="Ribosomal_S16"/>
    <property type="match status" value="1"/>
</dbReference>
<dbReference type="GO" id="GO:0005737">
    <property type="term" value="C:cytoplasm"/>
    <property type="evidence" value="ECO:0007669"/>
    <property type="project" value="UniProtKB-ARBA"/>
</dbReference>
<evidence type="ECO:0000256" key="3">
    <source>
        <dbReference type="ARBA" id="ARBA00023274"/>
    </source>
</evidence>
<keyword evidence="8" id="KW-1185">Reference proteome</keyword>
<dbReference type="Gene3D" id="3.30.1320.10">
    <property type="match status" value="1"/>
</dbReference>
<dbReference type="AlphaFoldDB" id="A0AA35TKC4"/>
<keyword evidence="3" id="KW-0687">Ribonucleoprotein</keyword>
<accession>A0AA35TKC4</accession>
<feature type="region of interest" description="Disordered" evidence="6">
    <location>
        <begin position="51"/>
        <end position="155"/>
    </location>
</feature>
<dbReference type="GO" id="GO:1990904">
    <property type="term" value="C:ribonucleoprotein complex"/>
    <property type="evidence" value="ECO:0007669"/>
    <property type="project" value="UniProtKB-KW"/>
</dbReference>
<evidence type="ECO:0000313" key="8">
    <source>
        <dbReference type="Proteomes" id="UP001174909"/>
    </source>
</evidence>
<feature type="compositionally biased region" description="Basic residues" evidence="6">
    <location>
        <begin position="82"/>
        <end position="116"/>
    </location>
</feature>
<dbReference type="InterPro" id="IPR000307">
    <property type="entry name" value="Ribosomal_bS16"/>
</dbReference>